<dbReference type="FunCoup" id="G0M846">
    <property type="interactions" value="86"/>
</dbReference>
<name>G0M846_CAEBE</name>
<dbReference type="HOGENOM" id="CLU_177987_0_0_1"/>
<reference evidence="3" key="1">
    <citation type="submission" date="2011-07" db="EMBL/GenBank/DDBJ databases">
        <authorList>
            <consortium name="Caenorhabditis brenneri Sequencing and Analysis Consortium"/>
            <person name="Wilson R.K."/>
        </authorList>
    </citation>
    <scope>NUCLEOTIDE SEQUENCE [LARGE SCALE GENOMIC DNA]</scope>
    <source>
        <strain evidence="3">PB2801</strain>
    </source>
</reference>
<organism evidence="3">
    <name type="scientific">Caenorhabditis brenneri</name>
    <name type="common">Nematode worm</name>
    <dbReference type="NCBI Taxonomy" id="135651"/>
    <lineage>
        <taxon>Eukaryota</taxon>
        <taxon>Metazoa</taxon>
        <taxon>Ecdysozoa</taxon>
        <taxon>Nematoda</taxon>
        <taxon>Chromadorea</taxon>
        <taxon>Rhabditida</taxon>
        <taxon>Rhabditina</taxon>
        <taxon>Rhabditomorpha</taxon>
        <taxon>Rhabditoidea</taxon>
        <taxon>Rhabditidae</taxon>
        <taxon>Peloderinae</taxon>
        <taxon>Caenorhabditis</taxon>
    </lineage>
</organism>
<evidence type="ECO:0000256" key="1">
    <source>
        <dbReference type="SAM" id="MobiDB-lite"/>
    </source>
</evidence>
<feature type="compositionally biased region" description="Basic residues" evidence="1">
    <location>
        <begin position="68"/>
        <end position="83"/>
    </location>
</feature>
<gene>
    <name evidence="2" type="ORF">CAEBREN_02697</name>
</gene>
<dbReference type="EMBL" id="GL379786">
    <property type="protein sequence ID" value="EGT30108.1"/>
    <property type="molecule type" value="Genomic_DNA"/>
</dbReference>
<proteinExistence type="predicted"/>
<feature type="region of interest" description="Disordered" evidence="1">
    <location>
        <begin position="59"/>
        <end position="97"/>
    </location>
</feature>
<dbReference type="eggNOG" id="ENOG502TITT">
    <property type="taxonomic scope" value="Eukaryota"/>
</dbReference>
<evidence type="ECO:0000313" key="3">
    <source>
        <dbReference type="Proteomes" id="UP000008068"/>
    </source>
</evidence>
<evidence type="ECO:0000313" key="2">
    <source>
        <dbReference type="EMBL" id="EGT30108.1"/>
    </source>
</evidence>
<sequence>MVGVTFTNSHVQQWNCENNMKKQNLCEVCFKPFNLANIDMHLEAGCAAEIYHRYNITPVKTPTDERKSKRTKKKSDRKSKKATKITITTTRKEKSTQ</sequence>
<keyword evidence="3" id="KW-1185">Reference proteome</keyword>
<protein>
    <submittedName>
        <fullName evidence="2">Uncharacterized protein</fullName>
    </submittedName>
</protein>
<accession>G0M846</accession>
<dbReference type="Proteomes" id="UP000008068">
    <property type="component" value="Unassembled WGS sequence"/>
</dbReference>
<dbReference type="OrthoDB" id="5871940at2759"/>
<dbReference type="InParanoid" id="G0M846"/>
<dbReference type="AlphaFoldDB" id="G0M846"/>